<dbReference type="PANTHER" id="PTHR43214:SF24">
    <property type="entry name" value="TRANSCRIPTIONAL REGULATORY PROTEIN NARL-RELATED"/>
    <property type="match status" value="1"/>
</dbReference>
<sequence length="214" mass="23436">MLSPLSAPRLRTVEELRSAAREVVGESTGEVFCYWNYASVEEPLLESVHRSGLHLRERAGEVRTVLPRTVLLTPEIADFVDWHRACGFQVGASAGLPPGAMLLTDAGALVTTAFDEGCDYAWIRDGRVLEAFRALARMLWGRADAVVEAGDQSLGATDRKVLLMLTQGATDRVIARELDLSDRTVRRIVASLLERLGARSRFEAGMLAAARGWV</sequence>
<dbReference type="InterPro" id="IPR000792">
    <property type="entry name" value="Tscrpt_reg_LuxR_C"/>
</dbReference>
<protein>
    <recommendedName>
        <fullName evidence="4">HTH luxR-type domain-containing protein</fullName>
    </recommendedName>
</protein>
<keyword evidence="3" id="KW-0804">Transcription</keyword>
<dbReference type="PROSITE" id="PS50043">
    <property type="entry name" value="HTH_LUXR_2"/>
    <property type="match status" value="1"/>
</dbReference>
<proteinExistence type="predicted"/>
<reference evidence="5 6" key="1">
    <citation type="submission" date="2017-05" db="EMBL/GenBank/DDBJ databases">
        <title>Biotechnological potential of actinobacteria isolated from South African environments.</title>
        <authorList>
            <person name="Le Roes-Hill M."/>
            <person name="Prins A."/>
            <person name="Durrell K.A."/>
        </authorList>
    </citation>
    <scope>NUCLEOTIDE SEQUENCE [LARGE SCALE GENOMIC DNA]</scope>
    <source>
        <strain evidence="5 6">HMC13</strain>
    </source>
</reference>
<dbReference type="RefSeq" id="WP_086602789.1">
    <property type="nucleotide sequence ID" value="NZ_NGFN01000148.1"/>
</dbReference>
<dbReference type="GO" id="GO:0003677">
    <property type="term" value="F:DNA binding"/>
    <property type="evidence" value="ECO:0007669"/>
    <property type="project" value="UniProtKB-KW"/>
</dbReference>
<dbReference type="InterPro" id="IPR039420">
    <property type="entry name" value="WalR-like"/>
</dbReference>
<evidence type="ECO:0000259" key="4">
    <source>
        <dbReference type="PROSITE" id="PS50043"/>
    </source>
</evidence>
<keyword evidence="6" id="KW-1185">Reference proteome</keyword>
<comment type="caution">
    <text evidence="5">The sequence shown here is derived from an EMBL/GenBank/DDBJ whole genome shotgun (WGS) entry which is preliminary data.</text>
</comment>
<dbReference type="SUPFAM" id="SSF46894">
    <property type="entry name" value="C-terminal effector domain of the bipartite response regulators"/>
    <property type="match status" value="1"/>
</dbReference>
<dbReference type="InterPro" id="IPR036388">
    <property type="entry name" value="WH-like_DNA-bd_sf"/>
</dbReference>
<evidence type="ECO:0000313" key="5">
    <source>
        <dbReference type="EMBL" id="OUD00922.1"/>
    </source>
</evidence>
<dbReference type="SMART" id="SM00421">
    <property type="entry name" value="HTH_LUXR"/>
    <property type="match status" value="1"/>
</dbReference>
<dbReference type="GO" id="GO:0006355">
    <property type="term" value="P:regulation of DNA-templated transcription"/>
    <property type="evidence" value="ECO:0007669"/>
    <property type="project" value="InterPro"/>
</dbReference>
<accession>A0A243S0G5</accession>
<dbReference type="InterPro" id="IPR016032">
    <property type="entry name" value="Sig_transdc_resp-reg_C-effctor"/>
</dbReference>
<evidence type="ECO:0000313" key="6">
    <source>
        <dbReference type="Proteomes" id="UP000195105"/>
    </source>
</evidence>
<dbReference type="PRINTS" id="PR00038">
    <property type="entry name" value="HTHLUXR"/>
</dbReference>
<dbReference type="PANTHER" id="PTHR43214">
    <property type="entry name" value="TWO-COMPONENT RESPONSE REGULATOR"/>
    <property type="match status" value="1"/>
</dbReference>
<organism evidence="5 6">
    <name type="scientific">Streptomyces swartbergensis</name>
    <dbReference type="NCBI Taxonomy" id="487165"/>
    <lineage>
        <taxon>Bacteria</taxon>
        <taxon>Bacillati</taxon>
        <taxon>Actinomycetota</taxon>
        <taxon>Actinomycetes</taxon>
        <taxon>Kitasatosporales</taxon>
        <taxon>Streptomycetaceae</taxon>
        <taxon>Streptomyces</taxon>
    </lineage>
</organism>
<dbReference type="Proteomes" id="UP000195105">
    <property type="component" value="Unassembled WGS sequence"/>
</dbReference>
<name>A0A243S0G5_9ACTN</name>
<dbReference type="CDD" id="cd06170">
    <property type="entry name" value="LuxR_C_like"/>
    <property type="match status" value="1"/>
</dbReference>
<evidence type="ECO:0000256" key="3">
    <source>
        <dbReference type="ARBA" id="ARBA00023163"/>
    </source>
</evidence>
<keyword evidence="2" id="KW-0238">DNA-binding</keyword>
<gene>
    <name evidence="5" type="ORF">CA983_22965</name>
</gene>
<dbReference type="AlphaFoldDB" id="A0A243S0G5"/>
<dbReference type="Pfam" id="PF00196">
    <property type="entry name" value="GerE"/>
    <property type="match status" value="1"/>
</dbReference>
<keyword evidence="1" id="KW-0805">Transcription regulation</keyword>
<dbReference type="Gene3D" id="1.10.10.10">
    <property type="entry name" value="Winged helix-like DNA-binding domain superfamily/Winged helix DNA-binding domain"/>
    <property type="match status" value="1"/>
</dbReference>
<feature type="domain" description="HTH luxR-type" evidence="4">
    <location>
        <begin position="147"/>
        <end position="212"/>
    </location>
</feature>
<dbReference type="EMBL" id="NGFN01000148">
    <property type="protein sequence ID" value="OUD00922.1"/>
    <property type="molecule type" value="Genomic_DNA"/>
</dbReference>
<evidence type="ECO:0000256" key="2">
    <source>
        <dbReference type="ARBA" id="ARBA00023125"/>
    </source>
</evidence>
<evidence type="ECO:0000256" key="1">
    <source>
        <dbReference type="ARBA" id="ARBA00023015"/>
    </source>
</evidence>